<name>A0AAD7J677_9AGAR</name>
<comment type="caution">
    <text evidence="2">The sequence shown here is derived from an EMBL/GenBank/DDBJ whole genome shotgun (WGS) entry which is preliminary data.</text>
</comment>
<dbReference type="AlphaFoldDB" id="A0AAD7J677"/>
<accession>A0AAD7J677</accession>
<evidence type="ECO:0000256" key="1">
    <source>
        <dbReference type="SAM" id="MobiDB-lite"/>
    </source>
</evidence>
<feature type="region of interest" description="Disordered" evidence="1">
    <location>
        <begin position="366"/>
        <end position="385"/>
    </location>
</feature>
<evidence type="ECO:0000313" key="2">
    <source>
        <dbReference type="EMBL" id="KAJ7757957.1"/>
    </source>
</evidence>
<protein>
    <submittedName>
        <fullName evidence="2">Uncharacterized protein</fullName>
    </submittedName>
</protein>
<proteinExistence type="predicted"/>
<feature type="compositionally biased region" description="Basic and acidic residues" evidence="1">
    <location>
        <begin position="89"/>
        <end position="103"/>
    </location>
</feature>
<feature type="region of interest" description="Disordered" evidence="1">
    <location>
        <begin position="85"/>
        <end position="119"/>
    </location>
</feature>
<reference evidence="2" key="1">
    <citation type="submission" date="2023-03" db="EMBL/GenBank/DDBJ databases">
        <title>Massive genome expansion in bonnet fungi (Mycena s.s.) driven by repeated elements and novel gene families across ecological guilds.</title>
        <authorList>
            <consortium name="Lawrence Berkeley National Laboratory"/>
            <person name="Harder C.B."/>
            <person name="Miyauchi S."/>
            <person name="Viragh M."/>
            <person name="Kuo A."/>
            <person name="Thoen E."/>
            <person name="Andreopoulos B."/>
            <person name="Lu D."/>
            <person name="Skrede I."/>
            <person name="Drula E."/>
            <person name="Henrissat B."/>
            <person name="Morin E."/>
            <person name="Kohler A."/>
            <person name="Barry K."/>
            <person name="LaButti K."/>
            <person name="Morin E."/>
            <person name="Salamov A."/>
            <person name="Lipzen A."/>
            <person name="Mereny Z."/>
            <person name="Hegedus B."/>
            <person name="Baldrian P."/>
            <person name="Stursova M."/>
            <person name="Weitz H."/>
            <person name="Taylor A."/>
            <person name="Grigoriev I.V."/>
            <person name="Nagy L.G."/>
            <person name="Martin F."/>
            <person name="Kauserud H."/>
        </authorList>
    </citation>
    <scope>NUCLEOTIDE SEQUENCE</scope>
    <source>
        <strain evidence="2">CBHHK182m</strain>
    </source>
</reference>
<dbReference type="EMBL" id="JARKIB010000043">
    <property type="protein sequence ID" value="KAJ7757957.1"/>
    <property type="molecule type" value="Genomic_DNA"/>
</dbReference>
<gene>
    <name evidence="2" type="ORF">B0H16DRAFT_1689420</name>
</gene>
<organism evidence="2 3">
    <name type="scientific">Mycena metata</name>
    <dbReference type="NCBI Taxonomy" id="1033252"/>
    <lineage>
        <taxon>Eukaryota</taxon>
        <taxon>Fungi</taxon>
        <taxon>Dikarya</taxon>
        <taxon>Basidiomycota</taxon>
        <taxon>Agaricomycotina</taxon>
        <taxon>Agaricomycetes</taxon>
        <taxon>Agaricomycetidae</taxon>
        <taxon>Agaricales</taxon>
        <taxon>Marasmiineae</taxon>
        <taxon>Mycenaceae</taxon>
        <taxon>Mycena</taxon>
    </lineage>
</organism>
<sequence length="385" mass="42798">MSDCGWVGKKNRSFEFTALQALASCVKKWRVRAPPAARRSKSWVFGVGMVLSEQVQGQSVCGGGTERNTLEWSWRGKRERHARQLVLKTDQDEPKKHQSRDSARTTIPTPSPCASGPEHGQKLYAISASNDNAATERQHLQQTSGHRSMGNDIENRQFHHASKSTESDYLWLPELWDLFILPEYSKALKNDVECCAPVNSALKTVCPKFTSSNLAKILGLAAKIGEIRRRTWTDDAGLKLGYLARKRSSCFDQAEREPHGEPAVASKWVIDTERDGLRWQPSSLGSLYDIVLVSPMSKLIRVLSPTTNDTTGQIHPLRVIPLGKLEHEGTGKAYVCGGPWGKSSRVPRLGMIANCNLRKSSRKLRGHPLKLPVEDGKSASGEMEY</sequence>
<dbReference type="Proteomes" id="UP001215598">
    <property type="component" value="Unassembled WGS sequence"/>
</dbReference>
<keyword evidence="3" id="KW-1185">Reference proteome</keyword>
<evidence type="ECO:0000313" key="3">
    <source>
        <dbReference type="Proteomes" id="UP001215598"/>
    </source>
</evidence>